<dbReference type="InterPro" id="IPR002126">
    <property type="entry name" value="Cadherin-like_dom"/>
</dbReference>
<sequence length="518" mass="53932">APEYLDVTLRDTAGDLIDSAIAINDDQDGFRLVVNNGVLDTGDYTLTVRSGENGVVAVDGRLLDGNSDGVVGDNYVSTFTIEPLSVGTAIVGVPGFFETAGQEVSVPVSSAGGIPIVVTALEGVMSLDMELFYNPELLNISGVELADGMPSGALSLINVLEPGHAVVGFFSPQPLAAGSYEVARLLATVPTNAEKDQTHVLDVRGASLNEGMIPVFDDDGIHVVAVGNRAPTGISLSSSTIVENSLAGTVVGMLEAIDPDYGDLFTFELVAGEGDSDNASFLVDGGQLIATTGFDFEADPTRGIRIRVTDSGGESFEKAITIHIENQVETLYVTELASATDGFRISFSRPVDVGVVNIYDAMDVYGDSDVTLRGATTGDVNGSLVIAADGRSLQFVADGPLALDTYSVVVRSGSDAFQTVNGELLDGNADEEAGDSYSGSFTISEMSSVRLGIPSFARGDGQDVHVPVASEAGLPLVLESDGSVRSLDAIFRFDPELLNVSAIESAADLPEFVSFSTE</sequence>
<evidence type="ECO:0000259" key="1">
    <source>
        <dbReference type="PROSITE" id="PS50268"/>
    </source>
</evidence>
<feature type="non-terminal residue" evidence="2">
    <location>
        <position position="518"/>
    </location>
</feature>
<feature type="non-terminal residue" evidence="2">
    <location>
        <position position="1"/>
    </location>
</feature>
<accession>X0SXX0</accession>
<name>X0SXX0_9ZZZZ</name>
<reference evidence="2" key="1">
    <citation type="journal article" date="2014" name="Front. Microbiol.">
        <title>High frequency of phylogenetically diverse reductive dehalogenase-homologous genes in deep subseafloor sedimentary metagenomes.</title>
        <authorList>
            <person name="Kawai M."/>
            <person name="Futagami T."/>
            <person name="Toyoda A."/>
            <person name="Takaki Y."/>
            <person name="Nishi S."/>
            <person name="Hori S."/>
            <person name="Arai W."/>
            <person name="Tsubouchi T."/>
            <person name="Morono Y."/>
            <person name="Uchiyama I."/>
            <person name="Ito T."/>
            <person name="Fujiyama A."/>
            <person name="Inagaki F."/>
            <person name="Takami H."/>
        </authorList>
    </citation>
    <scope>NUCLEOTIDE SEQUENCE</scope>
    <source>
        <strain evidence="2">Expedition CK06-06</strain>
    </source>
</reference>
<dbReference type="SUPFAM" id="SSF49313">
    <property type="entry name" value="Cadherin-like"/>
    <property type="match status" value="1"/>
</dbReference>
<dbReference type="AlphaFoldDB" id="X0SXX0"/>
<feature type="domain" description="Cadherin" evidence="1">
    <location>
        <begin position="240"/>
        <end position="343"/>
    </location>
</feature>
<dbReference type="GO" id="GO:0016020">
    <property type="term" value="C:membrane"/>
    <property type="evidence" value="ECO:0007669"/>
    <property type="project" value="InterPro"/>
</dbReference>
<dbReference type="InterPro" id="IPR015919">
    <property type="entry name" value="Cadherin-like_sf"/>
</dbReference>
<dbReference type="CDD" id="cd11304">
    <property type="entry name" value="Cadherin_repeat"/>
    <property type="match status" value="1"/>
</dbReference>
<evidence type="ECO:0000313" key="2">
    <source>
        <dbReference type="EMBL" id="GAF79951.1"/>
    </source>
</evidence>
<dbReference type="InterPro" id="IPR008965">
    <property type="entry name" value="CBM2/CBM3_carb-bd_dom_sf"/>
</dbReference>
<comment type="caution">
    <text evidence="2">The sequence shown here is derived from an EMBL/GenBank/DDBJ whole genome shotgun (WGS) entry which is preliminary data.</text>
</comment>
<gene>
    <name evidence="2" type="ORF">S01H1_03758</name>
</gene>
<dbReference type="SUPFAM" id="SSF49384">
    <property type="entry name" value="Carbohydrate-binding domain"/>
    <property type="match status" value="1"/>
</dbReference>
<dbReference type="GO" id="GO:0005509">
    <property type="term" value="F:calcium ion binding"/>
    <property type="evidence" value="ECO:0007669"/>
    <property type="project" value="InterPro"/>
</dbReference>
<dbReference type="GO" id="GO:0030246">
    <property type="term" value="F:carbohydrate binding"/>
    <property type="evidence" value="ECO:0007669"/>
    <property type="project" value="InterPro"/>
</dbReference>
<dbReference type="Gene3D" id="2.60.40.60">
    <property type="entry name" value="Cadherins"/>
    <property type="match status" value="1"/>
</dbReference>
<dbReference type="GO" id="GO:0007156">
    <property type="term" value="P:homophilic cell adhesion via plasma membrane adhesion molecules"/>
    <property type="evidence" value="ECO:0007669"/>
    <property type="project" value="InterPro"/>
</dbReference>
<organism evidence="2">
    <name type="scientific">marine sediment metagenome</name>
    <dbReference type="NCBI Taxonomy" id="412755"/>
    <lineage>
        <taxon>unclassified sequences</taxon>
        <taxon>metagenomes</taxon>
        <taxon>ecological metagenomes</taxon>
    </lineage>
</organism>
<protein>
    <recommendedName>
        <fullName evidence="1">Cadherin domain-containing protein</fullName>
    </recommendedName>
</protein>
<dbReference type="PROSITE" id="PS50268">
    <property type="entry name" value="CADHERIN_2"/>
    <property type="match status" value="1"/>
</dbReference>
<dbReference type="EMBL" id="BARS01002025">
    <property type="protein sequence ID" value="GAF79951.1"/>
    <property type="molecule type" value="Genomic_DNA"/>
</dbReference>
<proteinExistence type="predicted"/>